<reference evidence="5" key="1">
    <citation type="submission" date="2020-10" db="EMBL/GenBank/DDBJ databases">
        <title>Taxonomic study of unclassified bacteria belonging to the class Ktedonobacteria.</title>
        <authorList>
            <person name="Yabe S."/>
            <person name="Wang C.M."/>
            <person name="Zheng Y."/>
            <person name="Sakai Y."/>
            <person name="Cavaletti L."/>
            <person name="Monciardini P."/>
            <person name="Donadio S."/>
        </authorList>
    </citation>
    <scope>NUCLEOTIDE SEQUENCE</scope>
    <source>
        <strain evidence="5">SOSP1-1</strain>
    </source>
</reference>
<dbReference type="InterPro" id="IPR020449">
    <property type="entry name" value="Tscrpt_reg_AraC-type_HTH"/>
</dbReference>
<dbReference type="SMART" id="SM00342">
    <property type="entry name" value="HTH_ARAC"/>
    <property type="match status" value="1"/>
</dbReference>
<dbReference type="GO" id="GO:0043565">
    <property type="term" value="F:sequence-specific DNA binding"/>
    <property type="evidence" value="ECO:0007669"/>
    <property type="project" value="InterPro"/>
</dbReference>
<evidence type="ECO:0000256" key="1">
    <source>
        <dbReference type="ARBA" id="ARBA00023015"/>
    </source>
</evidence>
<dbReference type="PANTHER" id="PTHR46796">
    <property type="entry name" value="HTH-TYPE TRANSCRIPTIONAL ACTIVATOR RHAS-RELATED"/>
    <property type="match status" value="1"/>
</dbReference>
<dbReference type="PANTHER" id="PTHR46796:SF6">
    <property type="entry name" value="ARAC SUBFAMILY"/>
    <property type="match status" value="1"/>
</dbReference>
<dbReference type="InterPro" id="IPR018062">
    <property type="entry name" value="HTH_AraC-typ_CS"/>
</dbReference>
<dbReference type="EMBL" id="BNJF01000001">
    <property type="protein sequence ID" value="GHO45378.1"/>
    <property type="molecule type" value="Genomic_DNA"/>
</dbReference>
<dbReference type="GO" id="GO:0003700">
    <property type="term" value="F:DNA-binding transcription factor activity"/>
    <property type="evidence" value="ECO:0007669"/>
    <property type="project" value="InterPro"/>
</dbReference>
<evidence type="ECO:0000313" key="5">
    <source>
        <dbReference type="EMBL" id="GHO45378.1"/>
    </source>
</evidence>
<dbReference type="InterPro" id="IPR009057">
    <property type="entry name" value="Homeodomain-like_sf"/>
</dbReference>
<keyword evidence="2" id="KW-0238">DNA-binding</keyword>
<evidence type="ECO:0000256" key="2">
    <source>
        <dbReference type="ARBA" id="ARBA00023125"/>
    </source>
</evidence>
<evidence type="ECO:0000256" key="3">
    <source>
        <dbReference type="ARBA" id="ARBA00023163"/>
    </source>
</evidence>
<sequence length="268" mass="31287">MLDHVHIRLLTYQTVRLDPPFWRFPALQSSFWRFYQNDHDGAWIEHDGRRLMLEQGRLYFIPAGVRFSTHLRHSVEHLYVHFDLLGLPYQVQRESFAAPVCLSPHSSLEDTLGILRTELRQRGHDLFLQFRVKSILYEVLLLYLQSLPVEQIQRCLSSSESVEPVTPALRYIEDNLGVAIANSELARHCHMSTDYFIRCFRQRMGRTPGQYIQEQRVKRAEQQLLMTALSIEQIAADNGFGSRYYFTRVFTRHTGVSPAAYRKGLCGL</sequence>
<proteinExistence type="predicted"/>
<dbReference type="Proteomes" id="UP000612362">
    <property type="component" value="Unassembled WGS sequence"/>
</dbReference>
<dbReference type="AlphaFoldDB" id="A0A8J3I3L3"/>
<dbReference type="InterPro" id="IPR050204">
    <property type="entry name" value="AraC_XylS_family_regulators"/>
</dbReference>
<keyword evidence="1" id="KW-0805">Transcription regulation</keyword>
<dbReference type="PROSITE" id="PS01124">
    <property type="entry name" value="HTH_ARAC_FAMILY_2"/>
    <property type="match status" value="1"/>
</dbReference>
<dbReference type="RefSeq" id="WP_220194714.1">
    <property type="nucleotide sequence ID" value="NZ_BNJF01000001.1"/>
</dbReference>
<protein>
    <recommendedName>
        <fullName evidence="4">HTH araC/xylS-type domain-containing protein</fullName>
    </recommendedName>
</protein>
<dbReference type="InterPro" id="IPR018060">
    <property type="entry name" value="HTH_AraC"/>
</dbReference>
<dbReference type="SUPFAM" id="SSF46689">
    <property type="entry name" value="Homeodomain-like"/>
    <property type="match status" value="2"/>
</dbReference>
<gene>
    <name evidence="5" type="ORF">KSX_35410</name>
</gene>
<name>A0A8J3I3L3_9CHLR</name>
<dbReference type="PRINTS" id="PR00032">
    <property type="entry name" value="HTHARAC"/>
</dbReference>
<accession>A0A8J3I3L3</accession>
<keyword evidence="3" id="KW-0804">Transcription</keyword>
<keyword evidence="6" id="KW-1185">Reference proteome</keyword>
<dbReference type="Gene3D" id="1.10.10.60">
    <property type="entry name" value="Homeodomain-like"/>
    <property type="match status" value="2"/>
</dbReference>
<comment type="caution">
    <text evidence="5">The sequence shown here is derived from an EMBL/GenBank/DDBJ whole genome shotgun (WGS) entry which is preliminary data.</text>
</comment>
<feature type="domain" description="HTH araC/xylS-type" evidence="4">
    <location>
        <begin position="166"/>
        <end position="264"/>
    </location>
</feature>
<dbReference type="Pfam" id="PF12833">
    <property type="entry name" value="HTH_18"/>
    <property type="match status" value="1"/>
</dbReference>
<organism evidence="5 6">
    <name type="scientific">Ktedonospora formicarum</name>
    <dbReference type="NCBI Taxonomy" id="2778364"/>
    <lineage>
        <taxon>Bacteria</taxon>
        <taxon>Bacillati</taxon>
        <taxon>Chloroflexota</taxon>
        <taxon>Ktedonobacteria</taxon>
        <taxon>Ktedonobacterales</taxon>
        <taxon>Ktedonobacteraceae</taxon>
        <taxon>Ktedonospora</taxon>
    </lineage>
</organism>
<evidence type="ECO:0000313" key="6">
    <source>
        <dbReference type="Proteomes" id="UP000612362"/>
    </source>
</evidence>
<evidence type="ECO:0000259" key="4">
    <source>
        <dbReference type="PROSITE" id="PS01124"/>
    </source>
</evidence>
<dbReference type="PROSITE" id="PS00041">
    <property type="entry name" value="HTH_ARAC_FAMILY_1"/>
    <property type="match status" value="1"/>
</dbReference>